<reference evidence="2" key="1">
    <citation type="journal article" date="2020" name="New Phytol.">
        <title>Comparative genomics reveals dynamic genome evolution in host specialist ectomycorrhizal fungi.</title>
        <authorList>
            <person name="Lofgren L.A."/>
            <person name="Nguyen N.H."/>
            <person name="Vilgalys R."/>
            <person name="Ruytinx J."/>
            <person name="Liao H.L."/>
            <person name="Branco S."/>
            <person name="Kuo A."/>
            <person name="LaButti K."/>
            <person name="Lipzen A."/>
            <person name="Andreopoulos W."/>
            <person name="Pangilinan J."/>
            <person name="Riley R."/>
            <person name="Hundley H."/>
            <person name="Na H."/>
            <person name="Barry K."/>
            <person name="Grigoriev I.V."/>
            <person name="Stajich J.E."/>
            <person name="Kennedy P.G."/>
        </authorList>
    </citation>
    <scope>NUCLEOTIDE SEQUENCE</scope>
    <source>
        <strain evidence="2">DOB743</strain>
    </source>
</reference>
<keyword evidence="3" id="KW-1185">Reference proteome</keyword>
<evidence type="ECO:0000256" key="1">
    <source>
        <dbReference type="SAM" id="MobiDB-lite"/>
    </source>
</evidence>
<name>A0A9P6ZLH2_9AGAM</name>
<sequence length="257" mass="28979">MAQLQEHRTLKTGGLRSNNIAAARDVNATTDRIRRELNGLRERCGTYATFFIAGGHVNDQTPATWYAMDDATDFWEDVLDLMLNDIAHKFEQWACSQGKNIVEHDSLENMQKQVGRLILSSQMTGKDNIGMNYPNYIKSIVLSYSIILDGWPATIPFTSPWNIHTRLTKTELEKYKEDLERHQAAGEAVGKPRKKCSDSGTSRKCKNTQREDTKGECPAKKSRRSNKTAKMSHLEPKSREIIESSDEEASVNGGDLV</sequence>
<comment type="caution">
    <text evidence="2">The sequence shown here is derived from an EMBL/GenBank/DDBJ whole genome shotgun (WGS) entry which is preliminary data.</text>
</comment>
<proteinExistence type="predicted"/>
<dbReference type="EMBL" id="JABBWD010000063">
    <property type="protein sequence ID" value="KAG1770789.1"/>
    <property type="molecule type" value="Genomic_DNA"/>
</dbReference>
<accession>A0A9P6ZLH2</accession>
<gene>
    <name evidence="2" type="ORF">EV702DRAFT_1202260</name>
</gene>
<dbReference type="Proteomes" id="UP000714275">
    <property type="component" value="Unassembled WGS sequence"/>
</dbReference>
<dbReference type="OrthoDB" id="2664589at2759"/>
<feature type="compositionally biased region" description="Basic and acidic residues" evidence="1">
    <location>
        <begin position="232"/>
        <end position="242"/>
    </location>
</feature>
<organism evidence="2 3">
    <name type="scientific">Suillus placidus</name>
    <dbReference type="NCBI Taxonomy" id="48579"/>
    <lineage>
        <taxon>Eukaryota</taxon>
        <taxon>Fungi</taxon>
        <taxon>Dikarya</taxon>
        <taxon>Basidiomycota</taxon>
        <taxon>Agaricomycotina</taxon>
        <taxon>Agaricomycetes</taxon>
        <taxon>Agaricomycetidae</taxon>
        <taxon>Boletales</taxon>
        <taxon>Suillineae</taxon>
        <taxon>Suillaceae</taxon>
        <taxon>Suillus</taxon>
    </lineage>
</organism>
<evidence type="ECO:0000313" key="3">
    <source>
        <dbReference type="Proteomes" id="UP000714275"/>
    </source>
</evidence>
<feature type="compositionally biased region" description="Basic and acidic residues" evidence="1">
    <location>
        <begin position="208"/>
        <end position="219"/>
    </location>
</feature>
<protein>
    <submittedName>
        <fullName evidence="2">Uncharacterized protein</fullName>
    </submittedName>
</protein>
<evidence type="ECO:0000313" key="2">
    <source>
        <dbReference type="EMBL" id="KAG1770789.1"/>
    </source>
</evidence>
<feature type="region of interest" description="Disordered" evidence="1">
    <location>
        <begin position="183"/>
        <end position="257"/>
    </location>
</feature>
<dbReference type="AlphaFoldDB" id="A0A9P6ZLH2"/>